<dbReference type="EMBL" id="BIFS01000002">
    <property type="protein sequence ID" value="GCE22575.1"/>
    <property type="molecule type" value="Genomic_DNA"/>
</dbReference>
<dbReference type="Proteomes" id="UP000287188">
    <property type="component" value="Unassembled WGS sequence"/>
</dbReference>
<evidence type="ECO:0000313" key="1">
    <source>
        <dbReference type="EMBL" id="GCE22575.1"/>
    </source>
</evidence>
<proteinExistence type="predicted"/>
<accession>A0A402AU30</accession>
<gene>
    <name evidence="1" type="ORF">KDK_63750</name>
</gene>
<sequence>MFPYNNQMISIMYLRLLMKESEERRIHTRHPKYFSWKRSGRLGARKLGILLMRIGGKLVYWGTPPYVPPLPDEVS</sequence>
<dbReference type="AlphaFoldDB" id="A0A402AU30"/>
<comment type="caution">
    <text evidence="1">The sequence shown here is derived from an EMBL/GenBank/DDBJ whole genome shotgun (WGS) entry which is preliminary data.</text>
</comment>
<reference evidence="2" key="1">
    <citation type="submission" date="2018-12" db="EMBL/GenBank/DDBJ databases">
        <title>Tengunoibacter tsumagoiensis gen. nov., sp. nov., Dictyobacter kobayashii sp. nov., D. alpinus sp. nov., and D. joshuensis sp. nov. and description of Dictyobacteraceae fam. nov. within the order Ktedonobacterales isolated from Tengu-no-mugimeshi.</title>
        <authorList>
            <person name="Wang C.M."/>
            <person name="Zheng Y."/>
            <person name="Sakai Y."/>
            <person name="Toyoda A."/>
            <person name="Minakuchi Y."/>
            <person name="Abe K."/>
            <person name="Yokota A."/>
            <person name="Yabe S."/>
        </authorList>
    </citation>
    <scope>NUCLEOTIDE SEQUENCE [LARGE SCALE GENOMIC DNA]</scope>
    <source>
        <strain evidence="2">Uno11</strain>
    </source>
</reference>
<keyword evidence="2" id="KW-1185">Reference proteome</keyword>
<name>A0A402AU30_9CHLR</name>
<organism evidence="1 2">
    <name type="scientific">Dictyobacter kobayashii</name>
    <dbReference type="NCBI Taxonomy" id="2014872"/>
    <lineage>
        <taxon>Bacteria</taxon>
        <taxon>Bacillati</taxon>
        <taxon>Chloroflexota</taxon>
        <taxon>Ktedonobacteria</taxon>
        <taxon>Ktedonobacterales</taxon>
        <taxon>Dictyobacteraceae</taxon>
        <taxon>Dictyobacter</taxon>
    </lineage>
</organism>
<evidence type="ECO:0000313" key="2">
    <source>
        <dbReference type="Proteomes" id="UP000287188"/>
    </source>
</evidence>
<protein>
    <submittedName>
        <fullName evidence="1">Uncharacterized protein</fullName>
    </submittedName>
</protein>